<feature type="transmembrane region" description="Helical" evidence="1">
    <location>
        <begin position="74"/>
        <end position="91"/>
    </location>
</feature>
<sequence length="151" mass="17535">MRKVETNRRLSRPVHVILFILFILYSLIMIKLLFIRDSSYRWPVYNYNLVPFHTIKSLIYHRHAYNTDAWVKNLFGNIVLFIPLGVCLPLLSRRLFHAARSLAAIILILFLVESIQLVTRVGSFDVDDIILNTLGAVIGLAFIKLFMFASR</sequence>
<keyword evidence="4" id="KW-1185">Reference proteome</keyword>
<feature type="domain" description="VanZ-like" evidence="2">
    <location>
        <begin position="22"/>
        <end position="146"/>
    </location>
</feature>
<feature type="transmembrane region" description="Helical" evidence="1">
    <location>
        <begin position="12"/>
        <end position="35"/>
    </location>
</feature>
<dbReference type="EMBL" id="BTCL01000026">
    <property type="protein sequence ID" value="GMK48207.1"/>
    <property type="molecule type" value="Genomic_DNA"/>
</dbReference>
<feature type="transmembrane region" description="Helical" evidence="1">
    <location>
        <begin position="129"/>
        <end position="149"/>
    </location>
</feature>
<dbReference type="Proteomes" id="UP001285921">
    <property type="component" value="Unassembled WGS sequence"/>
</dbReference>
<evidence type="ECO:0000259" key="2">
    <source>
        <dbReference type="Pfam" id="PF04892"/>
    </source>
</evidence>
<organism evidence="3 4">
    <name type="scientific">Paenibacillus glycanilyticus</name>
    <dbReference type="NCBI Taxonomy" id="126569"/>
    <lineage>
        <taxon>Bacteria</taxon>
        <taxon>Bacillati</taxon>
        <taxon>Bacillota</taxon>
        <taxon>Bacilli</taxon>
        <taxon>Bacillales</taxon>
        <taxon>Paenibacillaceae</taxon>
        <taxon>Paenibacillus</taxon>
    </lineage>
</organism>
<feature type="transmembrane region" description="Helical" evidence="1">
    <location>
        <begin position="98"/>
        <end position="117"/>
    </location>
</feature>
<dbReference type="RefSeq" id="WP_317981922.1">
    <property type="nucleotide sequence ID" value="NZ_BTCL01000026.1"/>
</dbReference>
<dbReference type="InterPro" id="IPR053150">
    <property type="entry name" value="Teicoplanin_resist-assoc"/>
</dbReference>
<dbReference type="InterPro" id="IPR006976">
    <property type="entry name" value="VanZ-like"/>
</dbReference>
<keyword evidence="1" id="KW-1133">Transmembrane helix</keyword>
<dbReference type="Pfam" id="PF04892">
    <property type="entry name" value="VanZ"/>
    <property type="match status" value="1"/>
</dbReference>
<evidence type="ECO:0000313" key="3">
    <source>
        <dbReference type="EMBL" id="GMK48207.1"/>
    </source>
</evidence>
<dbReference type="PANTHER" id="PTHR36834:SF1">
    <property type="entry name" value="INTEGRAL MEMBRANE PROTEIN"/>
    <property type="match status" value="1"/>
</dbReference>
<gene>
    <name evidence="3" type="ORF">PghCCS26_53370</name>
</gene>
<protein>
    <recommendedName>
        <fullName evidence="2">VanZ-like domain-containing protein</fullName>
    </recommendedName>
</protein>
<reference evidence="3 4" key="1">
    <citation type="submission" date="2023-05" db="EMBL/GenBank/DDBJ databases">
        <title>Draft genome of Paenibacillus sp. CCS26.</title>
        <authorList>
            <person name="Akita H."/>
            <person name="Shinto Y."/>
            <person name="Kimura Z."/>
        </authorList>
    </citation>
    <scope>NUCLEOTIDE SEQUENCE [LARGE SCALE GENOMIC DNA]</scope>
    <source>
        <strain evidence="3 4">CCS26</strain>
    </source>
</reference>
<comment type="caution">
    <text evidence="3">The sequence shown here is derived from an EMBL/GenBank/DDBJ whole genome shotgun (WGS) entry which is preliminary data.</text>
</comment>
<evidence type="ECO:0000256" key="1">
    <source>
        <dbReference type="SAM" id="Phobius"/>
    </source>
</evidence>
<accession>A0ABQ6NSV7</accession>
<keyword evidence="1" id="KW-0812">Transmembrane</keyword>
<dbReference type="PANTHER" id="PTHR36834">
    <property type="entry name" value="MEMBRANE PROTEIN-RELATED"/>
    <property type="match status" value="1"/>
</dbReference>
<proteinExistence type="predicted"/>
<name>A0ABQ6NSV7_9BACL</name>
<evidence type="ECO:0000313" key="4">
    <source>
        <dbReference type="Proteomes" id="UP001285921"/>
    </source>
</evidence>
<keyword evidence="1" id="KW-0472">Membrane</keyword>